<proteinExistence type="inferred from homology"/>
<dbReference type="PANTHER" id="PTHR11102:SF160">
    <property type="entry name" value="ERAD-ASSOCIATED E3 UBIQUITIN-PROTEIN LIGASE COMPONENT HRD3"/>
    <property type="match status" value="1"/>
</dbReference>
<dbReference type="STRING" id="329046.A0A1Y2BHY9"/>
<dbReference type="InterPro" id="IPR011990">
    <property type="entry name" value="TPR-like_helical_dom_sf"/>
</dbReference>
<dbReference type="OrthoDB" id="442451at2759"/>
<comment type="caution">
    <text evidence="2">The sequence shown here is derived from an EMBL/GenBank/DDBJ whole genome shotgun (WGS) entry which is preliminary data.</text>
</comment>
<keyword evidence="3" id="KW-1185">Reference proteome</keyword>
<dbReference type="AlphaFoldDB" id="A0A1Y2BHY9"/>
<dbReference type="PANTHER" id="PTHR11102">
    <property type="entry name" value="SEL-1-LIKE PROTEIN"/>
    <property type="match status" value="1"/>
</dbReference>
<dbReference type="Proteomes" id="UP000193642">
    <property type="component" value="Unassembled WGS sequence"/>
</dbReference>
<dbReference type="SUPFAM" id="SSF81901">
    <property type="entry name" value="HCP-like"/>
    <property type="match status" value="1"/>
</dbReference>
<dbReference type="InterPro" id="IPR050767">
    <property type="entry name" value="Sel1_AlgK"/>
</dbReference>
<evidence type="ECO:0000313" key="3">
    <source>
        <dbReference type="Proteomes" id="UP000193642"/>
    </source>
</evidence>
<name>A0A1Y2BHY9_9FUNG</name>
<organism evidence="2 3">
    <name type="scientific">Rhizoclosmatium globosum</name>
    <dbReference type="NCBI Taxonomy" id="329046"/>
    <lineage>
        <taxon>Eukaryota</taxon>
        <taxon>Fungi</taxon>
        <taxon>Fungi incertae sedis</taxon>
        <taxon>Chytridiomycota</taxon>
        <taxon>Chytridiomycota incertae sedis</taxon>
        <taxon>Chytridiomycetes</taxon>
        <taxon>Chytridiales</taxon>
        <taxon>Chytriomycetaceae</taxon>
        <taxon>Rhizoclosmatium</taxon>
    </lineage>
</organism>
<dbReference type="InterPro" id="IPR006597">
    <property type="entry name" value="Sel1-like"/>
</dbReference>
<gene>
    <name evidence="2" type="ORF">BCR33DRAFT_509972</name>
</gene>
<comment type="similarity">
    <text evidence="1">Belongs to the sel-1 family.</text>
</comment>
<accession>A0A1Y2BHY9</accession>
<evidence type="ECO:0000313" key="2">
    <source>
        <dbReference type="EMBL" id="ORY34401.1"/>
    </source>
</evidence>
<protein>
    <submittedName>
        <fullName evidence="2">HCP-like protein</fullName>
    </submittedName>
</protein>
<dbReference type="Pfam" id="PF08238">
    <property type="entry name" value="Sel1"/>
    <property type="match status" value="4"/>
</dbReference>
<dbReference type="Gene3D" id="1.25.40.10">
    <property type="entry name" value="Tetratricopeptide repeat domain"/>
    <property type="match status" value="1"/>
</dbReference>
<dbReference type="SMART" id="SM00671">
    <property type="entry name" value="SEL1"/>
    <property type="match status" value="3"/>
</dbReference>
<dbReference type="EMBL" id="MCGO01000063">
    <property type="protein sequence ID" value="ORY34401.1"/>
    <property type="molecule type" value="Genomic_DNA"/>
</dbReference>
<sequence length="200" mass="22340">MNLGSPSWSNLEYAKAVHWYLKSADQGNAHAQVILGNCCEIGHGVPQDYSKAVRLYQKAAEQGNAQAQVNIVICFYYALGVSLDYAKAVHWYQKAADQGAQVKLENCDKSGYRVPQEYCEAVISYRNPVDQGYTSAQAWLGLCYENSHGVPQYYNEAEIWYQVSADNGDEYGRTGLANIDKNRTSKPPKAFNEGYLICQV</sequence>
<reference evidence="2 3" key="1">
    <citation type="submission" date="2016-07" db="EMBL/GenBank/DDBJ databases">
        <title>Pervasive Adenine N6-methylation of Active Genes in Fungi.</title>
        <authorList>
            <consortium name="DOE Joint Genome Institute"/>
            <person name="Mondo S.J."/>
            <person name="Dannebaum R.O."/>
            <person name="Kuo R.C."/>
            <person name="Labutti K."/>
            <person name="Haridas S."/>
            <person name="Kuo A."/>
            <person name="Salamov A."/>
            <person name="Ahrendt S.R."/>
            <person name="Lipzen A."/>
            <person name="Sullivan W."/>
            <person name="Andreopoulos W.B."/>
            <person name="Clum A."/>
            <person name="Lindquist E."/>
            <person name="Daum C."/>
            <person name="Ramamoorthy G.K."/>
            <person name="Gryganskyi A."/>
            <person name="Culley D."/>
            <person name="Magnuson J.K."/>
            <person name="James T.Y."/>
            <person name="O'Malley M.A."/>
            <person name="Stajich J.E."/>
            <person name="Spatafora J.W."/>
            <person name="Visel A."/>
            <person name="Grigoriev I.V."/>
        </authorList>
    </citation>
    <scope>NUCLEOTIDE SEQUENCE [LARGE SCALE GENOMIC DNA]</scope>
    <source>
        <strain evidence="2 3">JEL800</strain>
    </source>
</reference>
<evidence type="ECO:0000256" key="1">
    <source>
        <dbReference type="ARBA" id="ARBA00038101"/>
    </source>
</evidence>